<evidence type="ECO:0000313" key="3">
    <source>
        <dbReference type="Proteomes" id="UP000660885"/>
    </source>
</evidence>
<dbReference type="InterPro" id="IPR004360">
    <property type="entry name" value="Glyas_Fos-R_dOase_dom"/>
</dbReference>
<evidence type="ECO:0000259" key="1">
    <source>
        <dbReference type="PROSITE" id="PS51819"/>
    </source>
</evidence>
<dbReference type="PANTHER" id="PTHR46142:SF3">
    <property type="entry name" value="F18B13.24 PROTEIN"/>
    <property type="match status" value="1"/>
</dbReference>
<accession>A0ABS1U4J4</accession>
<sequence length="139" mass="15453">MKIKLHHVNFCSTDVSAMNEFYCTVLDLEPEPSLPAARVTAGGYAGKVAFVTDGATQLHLAERDLGVGFRTSNAINPLERGHIAFRTDDLEAFKRRLTEKGIPFSDYGAWAMNGWEQIFFHDPDGNVVEVHQDRTSKAV</sequence>
<evidence type="ECO:0000313" key="2">
    <source>
        <dbReference type="EMBL" id="MBL6079609.1"/>
    </source>
</evidence>
<dbReference type="PROSITE" id="PS51819">
    <property type="entry name" value="VOC"/>
    <property type="match status" value="1"/>
</dbReference>
<keyword evidence="3" id="KW-1185">Reference proteome</keyword>
<dbReference type="RefSeq" id="WP_202832852.1">
    <property type="nucleotide sequence ID" value="NZ_JAETWB010000007.1"/>
</dbReference>
<dbReference type="Proteomes" id="UP000660885">
    <property type="component" value="Unassembled WGS sequence"/>
</dbReference>
<gene>
    <name evidence="2" type="ORF">JMJ56_16445</name>
</gene>
<name>A0ABS1U4J4_9PROT</name>
<proteinExistence type="predicted"/>
<dbReference type="InterPro" id="IPR037523">
    <property type="entry name" value="VOC_core"/>
</dbReference>
<dbReference type="Pfam" id="PF00903">
    <property type="entry name" value="Glyoxalase"/>
    <property type="match status" value="1"/>
</dbReference>
<organism evidence="2 3">
    <name type="scientific">Belnapia arida</name>
    <dbReference type="NCBI Taxonomy" id="2804533"/>
    <lineage>
        <taxon>Bacteria</taxon>
        <taxon>Pseudomonadati</taxon>
        <taxon>Pseudomonadota</taxon>
        <taxon>Alphaproteobacteria</taxon>
        <taxon>Acetobacterales</taxon>
        <taxon>Roseomonadaceae</taxon>
        <taxon>Belnapia</taxon>
    </lineage>
</organism>
<protein>
    <submittedName>
        <fullName evidence="2">VOC family protein</fullName>
    </submittedName>
</protein>
<dbReference type="EMBL" id="JAETWB010000007">
    <property type="protein sequence ID" value="MBL6079609.1"/>
    <property type="molecule type" value="Genomic_DNA"/>
</dbReference>
<comment type="caution">
    <text evidence="2">The sequence shown here is derived from an EMBL/GenBank/DDBJ whole genome shotgun (WGS) entry which is preliminary data.</text>
</comment>
<dbReference type="Gene3D" id="3.10.180.10">
    <property type="entry name" value="2,3-Dihydroxybiphenyl 1,2-Dioxygenase, domain 1"/>
    <property type="match status" value="1"/>
</dbReference>
<reference evidence="2 3" key="1">
    <citation type="submission" date="2021-01" db="EMBL/GenBank/DDBJ databases">
        <title>Belnapia mucosa sp. nov. and Belnapia arida sp. nov., isolated from the Tabernas Desert (Almeria, Spain).</title>
        <authorList>
            <person name="Molina-Menor E."/>
            <person name="Vidal-Verdu A."/>
            <person name="Calonge A."/>
            <person name="Satari L."/>
            <person name="Pereto J."/>
            <person name="Porcar M."/>
        </authorList>
    </citation>
    <scope>NUCLEOTIDE SEQUENCE [LARGE SCALE GENOMIC DNA]</scope>
    <source>
        <strain evidence="2 3">T18</strain>
    </source>
</reference>
<dbReference type="InterPro" id="IPR029068">
    <property type="entry name" value="Glyas_Bleomycin-R_OHBP_Dase"/>
</dbReference>
<dbReference type="SUPFAM" id="SSF54593">
    <property type="entry name" value="Glyoxalase/Bleomycin resistance protein/Dihydroxybiphenyl dioxygenase"/>
    <property type="match status" value="1"/>
</dbReference>
<feature type="domain" description="VOC" evidence="1">
    <location>
        <begin position="4"/>
        <end position="133"/>
    </location>
</feature>
<dbReference type="PANTHER" id="PTHR46142">
    <property type="match status" value="1"/>
</dbReference>